<dbReference type="EMBL" id="KQ425066">
    <property type="protein sequence ID" value="KOF70003.1"/>
    <property type="molecule type" value="Genomic_DNA"/>
</dbReference>
<dbReference type="PANTHER" id="PTHR23227:SF67">
    <property type="entry name" value="CRANIOFACIAL DEVELOPMENT PROTEIN 2-LIKE"/>
    <property type="match status" value="1"/>
</dbReference>
<evidence type="ECO:0000313" key="1">
    <source>
        <dbReference type="EMBL" id="KOF70003.1"/>
    </source>
</evidence>
<organism evidence="1">
    <name type="scientific">Octopus bimaculoides</name>
    <name type="common">California two-spotted octopus</name>
    <dbReference type="NCBI Taxonomy" id="37653"/>
    <lineage>
        <taxon>Eukaryota</taxon>
        <taxon>Metazoa</taxon>
        <taxon>Spiralia</taxon>
        <taxon>Lophotrochozoa</taxon>
        <taxon>Mollusca</taxon>
        <taxon>Cephalopoda</taxon>
        <taxon>Coleoidea</taxon>
        <taxon>Octopodiformes</taxon>
        <taxon>Octopoda</taxon>
        <taxon>Incirrata</taxon>
        <taxon>Octopodidae</taxon>
        <taxon>Octopus</taxon>
    </lineage>
</organism>
<proteinExistence type="predicted"/>
<reference evidence="1" key="1">
    <citation type="submission" date="2015-07" db="EMBL/GenBank/DDBJ databases">
        <title>MeaNS - Measles Nucleotide Surveillance Program.</title>
        <authorList>
            <person name="Tran T."/>
            <person name="Druce J."/>
        </authorList>
    </citation>
    <scope>NUCLEOTIDE SEQUENCE</scope>
    <source>
        <strain evidence="1">UCB-OBI-ISO-001</strain>
        <tissue evidence="1">Gonad</tissue>
    </source>
</reference>
<name>A0A0L8FZ88_OCTBM</name>
<sequence>MLAFEGEVVRVICGYGLQSGRGIAEKGQFFDGMANEWDLHKVDELVLGMGDFNGHVGKWIQGFEGVHGGNGIGERNLEGRMLLEFRDERVVCGEHVV</sequence>
<dbReference type="AlphaFoldDB" id="A0A0L8FZ88"/>
<protein>
    <recommendedName>
        <fullName evidence="2">Endonuclease/exonuclease/phosphatase domain-containing protein</fullName>
    </recommendedName>
</protein>
<dbReference type="PANTHER" id="PTHR23227">
    <property type="entry name" value="BUCENTAUR RELATED"/>
    <property type="match status" value="1"/>
</dbReference>
<evidence type="ECO:0008006" key="2">
    <source>
        <dbReference type="Google" id="ProtNLM"/>
    </source>
</evidence>
<dbReference type="InterPro" id="IPR027124">
    <property type="entry name" value="Swc5/CFDP1/2"/>
</dbReference>
<gene>
    <name evidence="1" type="ORF">OCBIM_22003682mg</name>
</gene>
<accession>A0A0L8FZ88</accession>